<accession>A0A5B6W2G9</accession>
<protein>
    <submittedName>
        <fullName evidence="1">Uncharacterized protein</fullName>
    </submittedName>
</protein>
<organism evidence="1 2">
    <name type="scientific">Gossypium australe</name>
    <dbReference type="NCBI Taxonomy" id="47621"/>
    <lineage>
        <taxon>Eukaryota</taxon>
        <taxon>Viridiplantae</taxon>
        <taxon>Streptophyta</taxon>
        <taxon>Embryophyta</taxon>
        <taxon>Tracheophyta</taxon>
        <taxon>Spermatophyta</taxon>
        <taxon>Magnoliopsida</taxon>
        <taxon>eudicotyledons</taxon>
        <taxon>Gunneridae</taxon>
        <taxon>Pentapetalae</taxon>
        <taxon>rosids</taxon>
        <taxon>malvids</taxon>
        <taxon>Malvales</taxon>
        <taxon>Malvaceae</taxon>
        <taxon>Malvoideae</taxon>
        <taxon>Gossypium</taxon>
    </lineage>
</organism>
<keyword evidence="2" id="KW-1185">Reference proteome</keyword>
<proteinExistence type="predicted"/>
<sequence length="96" mass="11052">MEILIDWILFCSFQGGKSHGVKSETFKWQAVIMKVEIRSYPLTKGRRRKEQRGGSCQLKPTRLSFNSLNSTITKIVVHKAGVRKTVHACQYRNQTI</sequence>
<dbReference type="AlphaFoldDB" id="A0A5B6W2G9"/>
<gene>
    <name evidence="1" type="ORF">EPI10_025598</name>
</gene>
<evidence type="ECO:0000313" key="1">
    <source>
        <dbReference type="EMBL" id="KAA3475414.1"/>
    </source>
</evidence>
<evidence type="ECO:0000313" key="2">
    <source>
        <dbReference type="Proteomes" id="UP000325315"/>
    </source>
</evidence>
<reference evidence="2" key="1">
    <citation type="journal article" date="2019" name="Plant Biotechnol. J.">
        <title>Genome sequencing of the Australian wild diploid species Gossypium australe highlights disease resistance and delayed gland morphogenesis.</title>
        <authorList>
            <person name="Cai Y."/>
            <person name="Cai X."/>
            <person name="Wang Q."/>
            <person name="Wang P."/>
            <person name="Zhang Y."/>
            <person name="Cai C."/>
            <person name="Xu Y."/>
            <person name="Wang K."/>
            <person name="Zhou Z."/>
            <person name="Wang C."/>
            <person name="Geng S."/>
            <person name="Li B."/>
            <person name="Dong Q."/>
            <person name="Hou Y."/>
            <person name="Wang H."/>
            <person name="Ai P."/>
            <person name="Liu Z."/>
            <person name="Yi F."/>
            <person name="Sun M."/>
            <person name="An G."/>
            <person name="Cheng J."/>
            <person name="Zhang Y."/>
            <person name="Shi Q."/>
            <person name="Xie Y."/>
            <person name="Shi X."/>
            <person name="Chang Y."/>
            <person name="Huang F."/>
            <person name="Chen Y."/>
            <person name="Hong S."/>
            <person name="Mi L."/>
            <person name="Sun Q."/>
            <person name="Zhang L."/>
            <person name="Zhou B."/>
            <person name="Peng R."/>
            <person name="Zhang X."/>
            <person name="Liu F."/>
        </authorList>
    </citation>
    <scope>NUCLEOTIDE SEQUENCE [LARGE SCALE GENOMIC DNA]</scope>
    <source>
        <strain evidence="2">cv. PA1801</strain>
    </source>
</reference>
<comment type="caution">
    <text evidence="1">The sequence shown here is derived from an EMBL/GenBank/DDBJ whole genome shotgun (WGS) entry which is preliminary data.</text>
</comment>
<name>A0A5B6W2G9_9ROSI</name>
<dbReference type="Proteomes" id="UP000325315">
    <property type="component" value="Unassembled WGS sequence"/>
</dbReference>
<dbReference type="EMBL" id="SMMG02000005">
    <property type="protein sequence ID" value="KAA3475414.1"/>
    <property type="molecule type" value="Genomic_DNA"/>
</dbReference>